<dbReference type="STRING" id="469383.Cwoe_3594"/>
<feature type="signal peptide" evidence="2">
    <location>
        <begin position="1"/>
        <end position="27"/>
    </location>
</feature>
<keyword evidence="1 2" id="KW-0732">Signal</keyword>
<evidence type="ECO:0000256" key="1">
    <source>
        <dbReference type="ARBA" id="ARBA00022729"/>
    </source>
</evidence>
<evidence type="ECO:0000256" key="2">
    <source>
        <dbReference type="SAM" id="SignalP"/>
    </source>
</evidence>
<protein>
    <submittedName>
        <fullName evidence="3">Acid phosphatase (Class B)</fullName>
    </submittedName>
</protein>
<reference evidence="4" key="2">
    <citation type="submission" date="2010-01" db="EMBL/GenBank/DDBJ databases">
        <title>The complete genome of Conexibacter woesei DSM 14684.</title>
        <authorList>
            <consortium name="US DOE Joint Genome Institute (JGI-PGF)"/>
            <person name="Lucas S."/>
            <person name="Copeland A."/>
            <person name="Lapidus A."/>
            <person name="Glavina del Rio T."/>
            <person name="Dalin E."/>
            <person name="Tice H."/>
            <person name="Bruce D."/>
            <person name="Goodwin L."/>
            <person name="Pitluck S."/>
            <person name="Kyrpides N."/>
            <person name="Mavromatis K."/>
            <person name="Ivanova N."/>
            <person name="Mikhailova N."/>
            <person name="Chertkov O."/>
            <person name="Brettin T."/>
            <person name="Detter J.C."/>
            <person name="Han C."/>
            <person name="Larimer F."/>
            <person name="Land M."/>
            <person name="Hauser L."/>
            <person name="Markowitz V."/>
            <person name="Cheng J.-F."/>
            <person name="Hugenholtz P."/>
            <person name="Woyke T."/>
            <person name="Wu D."/>
            <person name="Pukall R."/>
            <person name="Steenblock K."/>
            <person name="Schneider S."/>
            <person name="Klenk H.-P."/>
            <person name="Eisen J.A."/>
        </authorList>
    </citation>
    <scope>NUCLEOTIDE SEQUENCE [LARGE SCALE GENOMIC DNA]</scope>
    <source>
        <strain evidence="4">DSM 14684 / CIP 108061 / JCM 11494 / NBRC 100937 / ID131577</strain>
    </source>
</reference>
<proteinExistence type="predicted"/>
<keyword evidence="4" id="KW-1185">Reference proteome</keyword>
<dbReference type="InterPro" id="IPR036412">
    <property type="entry name" value="HAD-like_sf"/>
</dbReference>
<dbReference type="InterPro" id="IPR005519">
    <property type="entry name" value="Acid_phosphat_B-like"/>
</dbReference>
<dbReference type="PANTHER" id="PTHR31284">
    <property type="entry name" value="ACID PHOSPHATASE-LIKE PROTEIN"/>
    <property type="match status" value="1"/>
</dbReference>
<evidence type="ECO:0000313" key="3">
    <source>
        <dbReference type="EMBL" id="ADB52012.1"/>
    </source>
</evidence>
<dbReference type="eggNOG" id="COG2503">
    <property type="taxonomic scope" value="Bacteria"/>
</dbReference>
<dbReference type="OrthoDB" id="193314at2"/>
<sequence length="225" mass="24716" precursor="true">MSTSLRTLATGALLALSLAVAPSAATAADAPPADPAPEQIGQIEQFYESGAWARETTQVTDRATAFLRERIRRASDPRRLVAVFDIDDTALSTYDCMKAGAFTDGRRTACVVLDPHPPIAQTLRLFRFAQQRRVTVAFVTGRPEYVRTTTLAQLRKAGFRGRYELVLRPSEDHRSSVVPFKSSARKRLQRGGRRVVLNIGDQASDLAGGAAQRTFKLPNPMYTLP</sequence>
<dbReference type="AlphaFoldDB" id="D3F0F2"/>
<dbReference type="EMBL" id="CP001854">
    <property type="protein sequence ID" value="ADB52012.1"/>
    <property type="molecule type" value="Genomic_DNA"/>
</dbReference>
<accession>D3F0F2</accession>
<name>D3F0F2_CONWI</name>
<dbReference type="KEGG" id="cwo:Cwoe_3594"/>
<dbReference type="SUPFAM" id="SSF56784">
    <property type="entry name" value="HAD-like"/>
    <property type="match status" value="1"/>
</dbReference>
<dbReference type="RefSeq" id="WP_012935063.1">
    <property type="nucleotide sequence ID" value="NC_013739.1"/>
</dbReference>
<dbReference type="Proteomes" id="UP000008229">
    <property type="component" value="Chromosome"/>
</dbReference>
<organism evidence="3 4">
    <name type="scientific">Conexibacter woesei (strain DSM 14684 / CCUG 47730 / CIP 108061 / JCM 11494 / NBRC 100937 / ID131577)</name>
    <dbReference type="NCBI Taxonomy" id="469383"/>
    <lineage>
        <taxon>Bacteria</taxon>
        <taxon>Bacillati</taxon>
        <taxon>Actinomycetota</taxon>
        <taxon>Thermoleophilia</taxon>
        <taxon>Solirubrobacterales</taxon>
        <taxon>Conexibacteraceae</taxon>
        <taxon>Conexibacter</taxon>
    </lineage>
</organism>
<dbReference type="Pfam" id="PF03767">
    <property type="entry name" value="Acid_phosphat_B"/>
    <property type="match status" value="1"/>
</dbReference>
<gene>
    <name evidence="3" type="ordered locus">Cwoe_3594</name>
</gene>
<feature type="chain" id="PRO_5003044074" evidence="2">
    <location>
        <begin position="28"/>
        <end position="225"/>
    </location>
</feature>
<reference evidence="3 4" key="1">
    <citation type="journal article" date="2010" name="Stand. Genomic Sci.">
        <title>Complete genome sequence of Conexibacter woesei type strain (ID131577).</title>
        <authorList>
            <person name="Pukall R."/>
            <person name="Lapidus A."/>
            <person name="Glavina Del Rio T."/>
            <person name="Copeland A."/>
            <person name="Tice H."/>
            <person name="Cheng J.-F."/>
            <person name="Lucas S."/>
            <person name="Chen F."/>
            <person name="Nolan M."/>
            <person name="Bruce D."/>
            <person name="Goodwin L."/>
            <person name="Pitluck S."/>
            <person name="Mavromatis K."/>
            <person name="Ivanova N."/>
            <person name="Ovchinnikova G."/>
            <person name="Pati A."/>
            <person name="Chen A."/>
            <person name="Palaniappan K."/>
            <person name="Land M."/>
            <person name="Hauser L."/>
            <person name="Chang Y.-J."/>
            <person name="Jeffries C.D."/>
            <person name="Chain P."/>
            <person name="Meincke L."/>
            <person name="Sims D."/>
            <person name="Brettin T."/>
            <person name="Detter J.C."/>
            <person name="Rohde M."/>
            <person name="Goeker M."/>
            <person name="Bristow J."/>
            <person name="Eisen J.A."/>
            <person name="Markowitz V."/>
            <person name="Kyrpides N.C."/>
            <person name="Klenk H.-P."/>
            <person name="Hugenholtz P."/>
        </authorList>
    </citation>
    <scope>NUCLEOTIDE SEQUENCE [LARGE SCALE GENOMIC DNA]</scope>
    <source>
        <strain evidence="4">DSM 14684 / CIP 108061 / JCM 11494 / NBRC 100937 / ID131577</strain>
    </source>
</reference>
<dbReference type="InterPro" id="IPR023214">
    <property type="entry name" value="HAD_sf"/>
</dbReference>
<dbReference type="HOGENOM" id="CLU_053338_3_0_11"/>
<evidence type="ECO:0000313" key="4">
    <source>
        <dbReference type="Proteomes" id="UP000008229"/>
    </source>
</evidence>
<dbReference type="PANTHER" id="PTHR31284:SF10">
    <property type="entry name" value="ACID PHOSPHATASE-LIKE PROTEIN"/>
    <property type="match status" value="1"/>
</dbReference>
<dbReference type="Gene3D" id="3.40.50.1000">
    <property type="entry name" value="HAD superfamily/HAD-like"/>
    <property type="match status" value="1"/>
</dbReference>